<organism evidence="2 3">
    <name type="scientific">Pestalotiopsis fici (strain W106-1 / CGMCC3.15140)</name>
    <dbReference type="NCBI Taxonomy" id="1229662"/>
    <lineage>
        <taxon>Eukaryota</taxon>
        <taxon>Fungi</taxon>
        <taxon>Dikarya</taxon>
        <taxon>Ascomycota</taxon>
        <taxon>Pezizomycotina</taxon>
        <taxon>Sordariomycetes</taxon>
        <taxon>Xylariomycetidae</taxon>
        <taxon>Amphisphaeriales</taxon>
        <taxon>Sporocadaceae</taxon>
        <taxon>Pestalotiopsis</taxon>
    </lineage>
</organism>
<dbReference type="KEGG" id="pfy:PFICI_02886"/>
<evidence type="ECO:0000313" key="2">
    <source>
        <dbReference type="EMBL" id="ETS84861.1"/>
    </source>
</evidence>
<proteinExistence type="predicted"/>
<evidence type="ECO:0000256" key="1">
    <source>
        <dbReference type="SAM" id="SignalP"/>
    </source>
</evidence>
<keyword evidence="1" id="KW-0732">Signal</keyword>
<dbReference type="RefSeq" id="XP_007829658.1">
    <property type="nucleotide sequence ID" value="XM_007831467.1"/>
</dbReference>
<dbReference type="Proteomes" id="UP000030651">
    <property type="component" value="Unassembled WGS sequence"/>
</dbReference>
<dbReference type="GeneID" id="19267899"/>
<sequence length="60" mass="6204">MQFSIFTSVVVVGLAAFVQANPVAVSPRDVGNQLVKDASAVVMELAAVAGDAARQMVQTK</sequence>
<dbReference type="EMBL" id="KI912110">
    <property type="protein sequence ID" value="ETS84861.1"/>
    <property type="molecule type" value="Genomic_DNA"/>
</dbReference>
<dbReference type="HOGENOM" id="CLU_2942535_0_0_1"/>
<feature type="chain" id="PRO_5004834617" evidence="1">
    <location>
        <begin position="21"/>
        <end position="60"/>
    </location>
</feature>
<reference evidence="3" key="1">
    <citation type="journal article" date="2015" name="BMC Genomics">
        <title>Genomic and transcriptomic analysis of the endophytic fungus Pestalotiopsis fici reveals its lifestyle and high potential for synthesis of natural products.</title>
        <authorList>
            <person name="Wang X."/>
            <person name="Zhang X."/>
            <person name="Liu L."/>
            <person name="Xiang M."/>
            <person name="Wang W."/>
            <person name="Sun X."/>
            <person name="Che Y."/>
            <person name="Guo L."/>
            <person name="Liu G."/>
            <person name="Guo L."/>
            <person name="Wang C."/>
            <person name="Yin W.B."/>
            <person name="Stadler M."/>
            <person name="Zhang X."/>
            <person name="Liu X."/>
        </authorList>
    </citation>
    <scope>NUCLEOTIDE SEQUENCE [LARGE SCALE GENOMIC DNA]</scope>
    <source>
        <strain evidence="3">W106-1 / CGMCC3.15140</strain>
    </source>
</reference>
<gene>
    <name evidence="2" type="ORF">PFICI_02886</name>
</gene>
<name>W3XI00_PESFW</name>
<keyword evidence="3" id="KW-1185">Reference proteome</keyword>
<accession>W3XI00</accession>
<protein>
    <submittedName>
        <fullName evidence="2">Uncharacterized protein</fullName>
    </submittedName>
</protein>
<dbReference type="AlphaFoldDB" id="W3XI00"/>
<evidence type="ECO:0000313" key="3">
    <source>
        <dbReference type="Proteomes" id="UP000030651"/>
    </source>
</evidence>
<feature type="signal peptide" evidence="1">
    <location>
        <begin position="1"/>
        <end position="20"/>
    </location>
</feature>
<dbReference type="InParanoid" id="W3XI00"/>